<feature type="domain" description="Response regulatory" evidence="2">
    <location>
        <begin position="5"/>
        <end position="129"/>
    </location>
</feature>
<feature type="modified residue" description="4-aspartylphosphate" evidence="1">
    <location>
        <position position="62"/>
    </location>
</feature>
<name>A9E8K1_9FLAO</name>
<protein>
    <submittedName>
        <fullName evidence="3">Response regulator, CheY-like protein</fullName>
    </submittedName>
</protein>
<dbReference type="STRING" id="391587.KAOT1_01095"/>
<dbReference type="Proteomes" id="UP000002945">
    <property type="component" value="Unassembled WGS sequence"/>
</dbReference>
<keyword evidence="4" id="KW-1185">Reference proteome</keyword>
<reference evidence="3 4" key="1">
    <citation type="journal article" date="2011" name="J. Bacteriol.">
        <title>Genome sequence of the algicidal bacterium Kordia algicida OT-1.</title>
        <authorList>
            <person name="Lee H.S."/>
            <person name="Kang S.G."/>
            <person name="Kwon K.K."/>
            <person name="Lee J.H."/>
            <person name="Kim S.J."/>
        </authorList>
    </citation>
    <scope>NUCLEOTIDE SEQUENCE [LARGE SCALE GENOMIC DNA]</scope>
    <source>
        <strain evidence="3 4">OT-1</strain>
    </source>
</reference>
<dbReference type="InterPro" id="IPR011006">
    <property type="entry name" value="CheY-like_superfamily"/>
</dbReference>
<dbReference type="HOGENOM" id="CLU_000445_69_17_10"/>
<dbReference type="InterPro" id="IPR052893">
    <property type="entry name" value="TCS_response_regulator"/>
</dbReference>
<dbReference type="PROSITE" id="PS50110">
    <property type="entry name" value="RESPONSE_REGULATORY"/>
    <property type="match status" value="1"/>
</dbReference>
<evidence type="ECO:0000313" key="4">
    <source>
        <dbReference type="Proteomes" id="UP000002945"/>
    </source>
</evidence>
<dbReference type="eggNOG" id="COG4566">
    <property type="taxonomic scope" value="Bacteria"/>
</dbReference>
<dbReference type="PANTHER" id="PTHR44520:SF2">
    <property type="entry name" value="RESPONSE REGULATOR RCP1"/>
    <property type="match status" value="1"/>
</dbReference>
<comment type="caution">
    <text evidence="3">The sequence shown here is derived from an EMBL/GenBank/DDBJ whole genome shotgun (WGS) entry which is preliminary data.</text>
</comment>
<accession>A9E8K1</accession>
<dbReference type="AlphaFoldDB" id="A9E8K1"/>
<proteinExistence type="predicted"/>
<dbReference type="PANTHER" id="PTHR44520">
    <property type="entry name" value="RESPONSE REGULATOR RCP1-RELATED"/>
    <property type="match status" value="1"/>
</dbReference>
<dbReference type="SUPFAM" id="SSF52172">
    <property type="entry name" value="CheY-like"/>
    <property type="match status" value="1"/>
</dbReference>
<dbReference type="EMBL" id="ABIB01000013">
    <property type="protein sequence ID" value="EDP94779.1"/>
    <property type="molecule type" value="Genomic_DNA"/>
</dbReference>
<evidence type="ECO:0000259" key="2">
    <source>
        <dbReference type="PROSITE" id="PS50110"/>
    </source>
</evidence>
<dbReference type="OrthoDB" id="7631574at2"/>
<dbReference type="InterPro" id="IPR001789">
    <property type="entry name" value="Sig_transdc_resp-reg_receiver"/>
</dbReference>
<dbReference type="RefSeq" id="WP_007092795.1">
    <property type="nucleotide sequence ID" value="NZ_CP142125.1"/>
</dbReference>
<organism evidence="3 4">
    <name type="scientific">Kordia algicida OT-1</name>
    <dbReference type="NCBI Taxonomy" id="391587"/>
    <lineage>
        <taxon>Bacteria</taxon>
        <taxon>Pseudomonadati</taxon>
        <taxon>Bacteroidota</taxon>
        <taxon>Flavobacteriia</taxon>
        <taxon>Flavobacteriales</taxon>
        <taxon>Flavobacteriaceae</taxon>
        <taxon>Kordia</taxon>
    </lineage>
</organism>
<sequence>MKKFTIFYADDDDDDLMFFEEAVTSICENDQSLIELCLLKNGLNLVDSIEKNKQKNSVVFLDLNMPLKSGFELLEEIRSKPEINNIPIIMYSTSSDQTNISLSHKLGANYYAVKPTSFKELMKIISNATRLNWENHSTDANNFIFNKIAV</sequence>
<dbReference type="Pfam" id="PF00072">
    <property type="entry name" value="Response_reg"/>
    <property type="match status" value="1"/>
</dbReference>
<evidence type="ECO:0000256" key="1">
    <source>
        <dbReference type="PROSITE-ProRule" id="PRU00169"/>
    </source>
</evidence>
<evidence type="ECO:0000313" key="3">
    <source>
        <dbReference type="EMBL" id="EDP94779.1"/>
    </source>
</evidence>
<dbReference type="SMART" id="SM00448">
    <property type="entry name" value="REC"/>
    <property type="match status" value="1"/>
</dbReference>
<gene>
    <name evidence="3" type="ORF">KAOT1_01095</name>
</gene>
<dbReference type="GO" id="GO:0000160">
    <property type="term" value="P:phosphorelay signal transduction system"/>
    <property type="evidence" value="ECO:0007669"/>
    <property type="project" value="InterPro"/>
</dbReference>
<keyword evidence="1" id="KW-0597">Phosphoprotein</keyword>
<dbReference type="Gene3D" id="3.40.50.2300">
    <property type="match status" value="1"/>
</dbReference>